<dbReference type="GO" id="GO:0046872">
    <property type="term" value="F:metal ion binding"/>
    <property type="evidence" value="ECO:0007669"/>
    <property type="project" value="UniProtKB-KW"/>
</dbReference>
<proteinExistence type="predicted"/>
<dbReference type="InterPro" id="IPR051453">
    <property type="entry name" value="MBL_Glyoxalase_II"/>
</dbReference>
<evidence type="ECO:0000256" key="1">
    <source>
        <dbReference type="ARBA" id="ARBA00001947"/>
    </source>
</evidence>
<dbReference type="InterPro" id="IPR001279">
    <property type="entry name" value="Metallo-B-lactamas"/>
</dbReference>
<organism evidence="7 8">
    <name type="scientific">Geodia barretti</name>
    <name type="common">Barrett's horny sponge</name>
    <dbReference type="NCBI Taxonomy" id="519541"/>
    <lineage>
        <taxon>Eukaryota</taxon>
        <taxon>Metazoa</taxon>
        <taxon>Porifera</taxon>
        <taxon>Demospongiae</taxon>
        <taxon>Heteroscleromorpha</taxon>
        <taxon>Tetractinellida</taxon>
        <taxon>Astrophorina</taxon>
        <taxon>Geodiidae</taxon>
        <taxon>Geodia</taxon>
    </lineage>
</organism>
<feature type="transmembrane region" description="Helical" evidence="5">
    <location>
        <begin position="22"/>
        <end position="38"/>
    </location>
</feature>
<comment type="cofactor">
    <cofactor evidence="1">
        <name>Zn(2+)</name>
        <dbReference type="ChEBI" id="CHEBI:29105"/>
    </cofactor>
</comment>
<evidence type="ECO:0000313" key="7">
    <source>
        <dbReference type="EMBL" id="CAI8024529.1"/>
    </source>
</evidence>
<dbReference type="PANTHER" id="PTHR46233:SF3">
    <property type="entry name" value="HYDROXYACYLGLUTATHIONE HYDROLASE GLOC"/>
    <property type="match status" value="1"/>
</dbReference>
<gene>
    <name evidence="7" type="ORF">GBAR_LOCUS14251</name>
</gene>
<dbReference type="Gene3D" id="3.60.15.10">
    <property type="entry name" value="Ribonuclease Z/Hydroxyacylglutathione hydrolase-like"/>
    <property type="match status" value="2"/>
</dbReference>
<dbReference type="Proteomes" id="UP001174909">
    <property type="component" value="Unassembled WGS sequence"/>
</dbReference>
<keyword evidence="2" id="KW-0479">Metal-binding</keyword>
<keyword evidence="4" id="KW-0862">Zinc</keyword>
<dbReference type="EMBL" id="CASHTH010002083">
    <property type="protein sequence ID" value="CAI8024529.1"/>
    <property type="molecule type" value="Genomic_DNA"/>
</dbReference>
<reference evidence="7" key="1">
    <citation type="submission" date="2023-03" db="EMBL/GenBank/DDBJ databases">
        <authorList>
            <person name="Steffen K."/>
            <person name="Cardenas P."/>
        </authorList>
    </citation>
    <scope>NUCLEOTIDE SEQUENCE</scope>
</reference>
<evidence type="ECO:0000256" key="2">
    <source>
        <dbReference type="ARBA" id="ARBA00022723"/>
    </source>
</evidence>
<keyword evidence="3" id="KW-0378">Hydrolase</keyword>
<dbReference type="AlphaFoldDB" id="A0AA35S7V7"/>
<dbReference type="Pfam" id="PF00753">
    <property type="entry name" value="Lactamase_B"/>
    <property type="match status" value="1"/>
</dbReference>
<evidence type="ECO:0000313" key="8">
    <source>
        <dbReference type="Proteomes" id="UP001174909"/>
    </source>
</evidence>
<dbReference type="SUPFAM" id="SSF56281">
    <property type="entry name" value="Metallo-hydrolase/oxidoreductase"/>
    <property type="match status" value="1"/>
</dbReference>
<evidence type="ECO:0000256" key="5">
    <source>
        <dbReference type="SAM" id="Phobius"/>
    </source>
</evidence>
<dbReference type="GO" id="GO:0016787">
    <property type="term" value="F:hydrolase activity"/>
    <property type="evidence" value="ECO:0007669"/>
    <property type="project" value="UniProtKB-KW"/>
</dbReference>
<dbReference type="PANTHER" id="PTHR46233">
    <property type="entry name" value="HYDROXYACYLGLUTATHIONE HYDROLASE GLOC"/>
    <property type="match status" value="1"/>
</dbReference>
<dbReference type="SMART" id="SM00849">
    <property type="entry name" value="Lactamase_B"/>
    <property type="match status" value="1"/>
</dbReference>
<feature type="transmembrane region" description="Helical" evidence="5">
    <location>
        <begin position="50"/>
        <end position="72"/>
    </location>
</feature>
<name>A0AA35S7V7_GEOBA</name>
<keyword evidence="5" id="KW-0812">Transmembrane</keyword>
<sequence length="301" mass="33360">MASEPKRDLSEYPRPWFYRPEIYYGLFIFPPAWSVLTLRSPWHSGEGFRGILVGGIAWFIMIASVVLSVRWVQEGGVRNLFIFVPWNTTDLADPDFEYRFPTGGEIMALHYDGEVRIVKVNMGRFMNNGYIVSCPETNEGILIDTPEEPELLLNEVGDVSIKAILITHNHQDHLNGFNEITGSLDAPELTDGQVIPFGNRELKVLVTPGHTDGASCFLVGNHLFSGDTLFPGGPGKSRSPEALATILESIQSKLLTLSDDTQVYPGHGDDTTIAEAKRRHAVYASKSHPADQFGDVDWLGS</sequence>
<evidence type="ECO:0000256" key="3">
    <source>
        <dbReference type="ARBA" id="ARBA00022801"/>
    </source>
</evidence>
<keyword evidence="5" id="KW-0472">Membrane</keyword>
<comment type="caution">
    <text evidence="7">The sequence shown here is derived from an EMBL/GenBank/DDBJ whole genome shotgun (WGS) entry which is preliminary data.</text>
</comment>
<keyword evidence="8" id="KW-1185">Reference proteome</keyword>
<evidence type="ECO:0000259" key="6">
    <source>
        <dbReference type="SMART" id="SM00849"/>
    </source>
</evidence>
<keyword evidence="5" id="KW-1133">Transmembrane helix</keyword>
<feature type="domain" description="Metallo-beta-lactamase" evidence="6">
    <location>
        <begin position="126"/>
        <end position="267"/>
    </location>
</feature>
<evidence type="ECO:0000256" key="4">
    <source>
        <dbReference type="ARBA" id="ARBA00022833"/>
    </source>
</evidence>
<dbReference type="InterPro" id="IPR036866">
    <property type="entry name" value="RibonucZ/Hydroxyglut_hydro"/>
</dbReference>
<dbReference type="CDD" id="cd06262">
    <property type="entry name" value="metallo-hydrolase-like_MBL-fold"/>
    <property type="match status" value="1"/>
</dbReference>
<protein>
    <submittedName>
        <fullName evidence="7">Uncharacterized protein aq_2135</fullName>
    </submittedName>
</protein>
<accession>A0AA35S7V7</accession>